<name>A0ABS3RP77_9ACTN</name>
<dbReference type="PANTHER" id="PTHR43877:SF5">
    <property type="entry name" value="BLL8307 PROTEIN"/>
    <property type="match status" value="1"/>
</dbReference>
<dbReference type="PANTHER" id="PTHR43877">
    <property type="entry name" value="AMINOALKYLPHOSPHONATE N-ACETYLTRANSFERASE-RELATED-RELATED"/>
    <property type="match status" value="1"/>
</dbReference>
<keyword evidence="5" id="KW-1185">Reference proteome</keyword>
<dbReference type="EMBL" id="JAGEPF010000008">
    <property type="protein sequence ID" value="MBO2458551.1"/>
    <property type="molecule type" value="Genomic_DNA"/>
</dbReference>
<dbReference type="RefSeq" id="WP_208240713.1">
    <property type="nucleotide sequence ID" value="NZ_JAGEPF010000008.1"/>
</dbReference>
<gene>
    <name evidence="4" type="ORF">J4709_13320</name>
</gene>
<keyword evidence="2" id="KW-0012">Acyltransferase</keyword>
<dbReference type="Proteomes" id="UP000680206">
    <property type="component" value="Unassembled WGS sequence"/>
</dbReference>
<proteinExistence type="predicted"/>
<reference evidence="4 5" key="1">
    <citation type="submission" date="2021-03" db="EMBL/GenBank/DDBJ databases">
        <title>Actinomadura violae sp. nov., isolated from lichen in Thailand.</title>
        <authorList>
            <person name="Kanchanasin P."/>
            <person name="Saeng-In P."/>
            <person name="Phongsopitanun W."/>
            <person name="Yuki M."/>
            <person name="Kudo T."/>
            <person name="Ohkuma M."/>
            <person name="Tanasupawat S."/>
        </authorList>
    </citation>
    <scope>NUCLEOTIDE SEQUENCE [LARGE SCALE GENOMIC DNA]</scope>
    <source>
        <strain evidence="4 5">LCR2-06</strain>
    </source>
</reference>
<evidence type="ECO:0000313" key="4">
    <source>
        <dbReference type="EMBL" id="MBO2458551.1"/>
    </source>
</evidence>
<comment type="caution">
    <text evidence="4">The sequence shown here is derived from an EMBL/GenBank/DDBJ whole genome shotgun (WGS) entry which is preliminary data.</text>
</comment>
<keyword evidence="1" id="KW-0808">Transferase</keyword>
<organism evidence="4 5">
    <name type="scientific">Actinomadura violacea</name>
    <dbReference type="NCBI Taxonomy" id="2819934"/>
    <lineage>
        <taxon>Bacteria</taxon>
        <taxon>Bacillati</taxon>
        <taxon>Actinomycetota</taxon>
        <taxon>Actinomycetes</taxon>
        <taxon>Streptosporangiales</taxon>
        <taxon>Thermomonosporaceae</taxon>
        <taxon>Actinomadura</taxon>
    </lineage>
</organism>
<evidence type="ECO:0000256" key="1">
    <source>
        <dbReference type="ARBA" id="ARBA00022679"/>
    </source>
</evidence>
<sequence length="110" mass="11757">MAERRKPGVTFWSVVDGGAVVGCGAVKRLHASHAELKSMRTSTARKRSGIASRLPGHIIAAAERMGFTRLSLETGSDDFFLPAGRLYEKFGFSTTENLSPPTSRTGTASS</sequence>
<dbReference type="Gene3D" id="3.40.630.30">
    <property type="match status" value="1"/>
</dbReference>
<dbReference type="PROSITE" id="PS51186">
    <property type="entry name" value="GNAT"/>
    <property type="match status" value="1"/>
</dbReference>
<dbReference type="SUPFAM" id="SSF55729">
    <property type="entry name" value="Acyl-CoA N-acyltransferases (Nat)"/>
    <property type="match status" value="1"/>
</dbReference>
<protein>
    <submittedName>
        <fullName evidence="4">GNAT family N-acetyltransferase</fullName>
    </submittedName>
</protein>
<evidence type="ECO:0000256" key="2">
    <source>
        <dbReference type="ARBA" id="ARBA00023315"/>
    </source>
</evidence>
<dbReference type="Pfam" id="PF00583">
    <property type="entry name" value="Acetyltransf_1"/>
    <property type="match status" value="1"/>
</dbReference>
<evidence type="ECO:0000259" key="3">
    <source>
        <dbReference type="PROSITE" id="PS51186"/>
    </source>
</evidence>
<dbReference type="InterPro" id="IPR000182">
    <property type="entry name" value="GNAT_dom"/>
</dbReference>
<evidence type="ECO:0000313" key="5">
    <source>
        <dbReference type="Proteomes" id="UP000680206"/>
    </source>
</evidence>
<dbReference type="InterPro" id="IPR016181">
    <property type="entry name" value="Acyl_CoA_acyltransferase"/>
</dbReference>
<dbReference type="InterPro" id="IPR050832">
    <property type="entry name" value="Bact_Acetyltransf"/>
</dbReference>
<accession>A0ABS3RP77</accession>
<feature type="domain" description="N-acetyltransferase" evidence="3">
    <location>
        <begin position="1"/>
        <end position="110"/>
    </location>
</feature>